<evidence type="ECO:0008006" key="6">
    <source>
        <dbReference type="Google" id="ProtNLM"/>
    </source>
</evidence>
<proteinExistence type="predicted"/>
<name>A0A180GUM8_PUCT1</name>
<dbReference type="EMBL" id="ADAS02000019">
    <property type="protein sequence ID" value="OAV96465.1"/>
    <property type="molecule type" value="Genomic_DNA"/>
</dbReference>
<feature type="chain" id="PRO_5008110317" description="Secreted protein" evidence="2">
    <location>
        <begin position="20"/>
        <end position="563"/>
    </location>
</feature>
<gene>
    <name evidence="3" type="ORF">PTTG_26308</name>
</gene>
<feature type="region of interest" description="Disordered" evidence="1">
    <location>
        <begin position="264"/>
        <end position="286"/>
    </location>
</feature>
<accession>A0A180GUM8</accession>
<sequence>MKITNSYLVFLGLVTTCTTLDDSTCQVTRDFLSGWDDNTGDGITTPRATHDVNLGAGGSAVQEPNGKIDFLRTFGTHPNPTPRLSSENWGETLSGDVPNEFHSGTKRVNAMPFETHFPTSLTKRRKQDEIPNPPQTIDLMECLGTHGSPCSPKNLDDILHDAVDGTPRVPNRAQGELDNMILERARQPPTTAVHVENAMQGNPTSFQQPVFARGTPLVPNPKLDNLLFSMPSLSLHRAEQLANGSQKRPIRTPATHINKKMQLPALRKSRTHNTSEGCLLRPDPQNTDVFPENRIIANELASCENEIVAETATNPQRTNALESQHSSSRNRQYTRLEFTHEVLGKLDPLSEDQEIIDQIKALDPHEKKVVIHENNYQGAMDMFRRCASIIRQHAPQFREKYGTNQTSRLPYIRDNFNLLWQNYKPWIGYWNQKTTLKLELVDPFHQMKKERLCLIFLFYAEMIEKVLPKSQGVLLDDHNQNVLEAAYEFFQTCWMAQDKNRTGKDEYSTSLWKILHIWIVKSGRDKAEKIFFRDDYDSTMIQIFFNKLFCLSIENLTKKLLEE</sequence>
<reference evidence="4" key="4">
    <citation type="submission" date="2025-05" db="UniProtKB">
        <authorList>
            <consortium name="EnsemblFungi"/>
        </authorList>
    </citation>
    <scope>IDENTIFICATION</scope>
    <source>
        <strain evidence="4">isolate 1-1 / race 1 (BBBD)</strain>
    </source>
</reference>
<keyword evidence="5" id="KW-1185">Reference proteome</keyword>
<organism evidence="3">
    <name type="scientific">Puccinia triticina (isolate 1-1 / race 1 (BBBD))</name>
    <name type="common">Brown leaf rust fungus</name>
    <dbReference type="NCBI Taxonomy" id="630390"/>
    <lineage>
        <taxon>Eukaryota</taxon>
        <taxon>Fungi</taxon>
        <taxon>Dikarya</taxon>
        <taxon>Basidiomycota</taxon>
        <taxon>Pucciniomycotina</taxon>
        <taxon>Pucciniomycetes</taxon>
        <taxon>Pucciniales</taxon>
        <taxon>Pucciniaceae</taxon>
        <taxon>Puccinia</taxon>
    </lineage>
</organism>
<reference evidence="4 5" key="3">
    <citation type="journal article" date="2017" name="G3 (Bethesda)">
        <title>Comparative analysis highlights variable genome content of wheat rusts and divergence of the mating loci.</title>
        <authorList>
            <person name="Cuomo C.A."/>
            <person name="Bakkeren G."/>
            <person name="Khalil H.B."/>
            <person name="Panwar V."/>
            <person name="Joly D."/>
            <person name="Linning R."/>
            <person name="Sakthikumar S."/>
            <person name="Song X."/>
            <person name="Adiconis X."/>
            <person name="Fan L."/>
            <person name="Goldberg J.M."/>
            <person name="Levin J.Z."/>
            <person name="Young S."/>
            <person name="Zeng Q."/>
            <person name="Anikster Y."/>
            <person name="Bruce M."/>
            <person name="Wang M."/>
            <person name="Yin C."/>
            <person name="McCallum B."/>
            <person name="Szabo L.J."/>
            <person name="Hulbert S."/>
            <person name="Chen X."/>
            <person name="Fellers J.P."/>
        </authorList>
    </citation>
    <scope>NUCLEOTIDE SEQUENCE</scope>
    <source>
        <strain evidence="4">isolate 1-1 / race 1 (BBBD)</strain>
        <strain evidence="5">Isolate 1-1 / race 1 (BBBD)</strain>
    </source>
</reference>
<reference evidence="3" key="2">
    <citation type="submission" date="2016-05" db="EMBL/GenBank/DDBJ databases">
        <title>Comparative analysis highlights variable genome content of wheat rusts and divergence of the mating loci.</title>
        <authorList>
            <person name="Cuomo C.A."/>
            <person name="Bakkeren G."/>
            <person name="Szabo L."/>
            <person name="Khalil H."/>
            <person name="Joly D."/>
            <person name="Goldberg J."/>
            <person name="Young S."/>
            <person name="Zeng Q."/>
            <person name="Fellers J."/>
        </authorList>
    </citation>
    <scope>NUCLEOTIDE SEQUENCE [LARGE SCALE GENOMIC DNA]</scope>
    <source>
        <strain evidence="3">1-1 BBBD Race 1</strain>
    </source>
</reference>
<feature type="signal peptide" evidence="2">
    <location>
        <begin position="1"/>
        <end position="19"/>
    </location>
</feature>
<dbReference type="VEuPathDB" id="FungiDB:PTTG_26308"/>
<keyword evidence="2" id="KW-0732">Signal</keyword>
<dbReference type="AlphaFoldDB" id="A0A180GUM8"/>
<dbReference type="EnsemblFungi" id="PTTG_26308-t43_1">
    <property type="protein sequence ID" value="PTTG_26308-t43_1-p1"/>
    <property type="gene ID" value="PTTG_26308"/>
</dbReference>
<dbReference type="Proteomes" id="UP000005240">
    <property type="component" value="Unassembled WGS sequence"/>
</dbReference>
<evidence type="ECO:0000256" key="1">
    <source>
        <dbReference type="SAM" id="MobiDB-lite"/>
    </source>
</evidence>
<evidence type="ECO:0000313" key="5">
    <source>
        <dbReference type="Proteomes" id="UP000005240"/>
    </source>
</evidence>
<reference evidence="3" key="1">
    <citation type="submission" date="2009-11" db="EMBL/GenBank/DDBJ databases">
        <authorList>
            <consortium name="The Broad Institute Genome Sequencing Platform"/>
            <person name="Ward D."/>
            <person name="Feldgarden M."/>
            <person name="Earl A."/>
            <person name="Young S.K."/>
            <person name="Zeng Q."/>
            <person name="Koehrsen M."/>
            <person name="Alvarado L."/>
            <person name="Berlin A."/>
            <person name="Bochicchio J."/>
            <person name="Borenstein D."/>
            <person name="Chapman S.B."/>
            <person name="Chen Z."/>
            <person name="Engels R."/>
            <person name="Freedman E."/>
            <person name="Gellesch M."/>
            <person name="Goldberg J."/>
            <person name="Griggs A."/>
            <person name="Gujja S."/>
            <person name="Heilman E."/>
            <person name="Heiman D."/>
            <person name="Hepburn T."/>
            <person name="Howarth C."/>
            <person name="Jen D."/>
            <person name="Larson L."/>
            <person name="Lewis B."/>
            <person name="Mehta T."/>
            <person name="Park D."/>
            <person name="Pearson M."/>
            <person name="Roberts A."/>
            <person name="Saif S."/>
            <person name="Shea T."/>
            <person name="Shenoy N."/>
            <person name="Sisk P."/>
            <person name="Stolte C."/>
            <person name="Sykes S."/>
            <person name="Thomson T."/>
            <person name="Walk T."/>
            <person name="White J."/>
            <person name="Yandava C."/>
            <person name="Izard J."/>
            <person name="Baranova O.V."/>
            <person name="Blanton J.M."/>
            <person name="Tanner A.C."/>
            <person name="Dewhirst F.E."/>
            <person name="Haas B."/>
            <person name="Nusbaum C."/>
            <person name="Birren B."/>
        </authorList>
    </citation>
    <scope>NUCLEOTIDE SEQUENCE [LARGE SCALE GENOMIC DNA]</scope>
    <source>
        <strain evidence="3">1-1 BBBD Race 1</strain>
    </source>
</reference>
<evidence type="ECO:0000313" key="3">
    <source>
        <dbReference type="EMBL" id="OAV96465.1"/>
    </source>
</evidence>
<evidence type="ECO:0000313" key="4">
    <source>
        <dbReference type="EnsemblFungi" id="PTTG_26308-t43_1-p1"/>
    </source>
</evidence>
<protein>
    <recommendedName>
        <fullName evidence="6">Secreted protein</fullName>
    </recommendedName>
</protein>
<dbReference type="OrthoDB" id="10631260at2759"/>
<feature type="region of interest" description="Disordered" evidence="1">
    <location>
        <begin position="312"/>
        <end position="331"/>
    </location>
</feature>
<evidence type="ECO:0000256" key="2">
    <source>
        <dbReference type="SAM" id="SignalP"/>
    </source>
</evidence>